<dbReference type="EMBL" id="SMAB01000028">
    <property type="protein sequence ID" value="TCS78354.1"/>
    <property type="molecule type" value="Genomic_DNA"/>
</dbReference>
<feature type="domain" description="DUF4367" evidence="1">
    <location>
        <begin position="231"/>
        <end position="334"/>
    </location>
</feature>
<dbReference type="PANTHER" id="PTHR37507:SF2">
    <property type="entry name" value="SPORULATION PROTEIN YDCC"/>
    <property type="match status" value="1"/>
</dbReference>
<keyword evidence="3" id="KW-1185">Reference proteome</keyword>
<protein>
    <submittedName>
        <fullName evidence="2">Outer membrane lipoprotein-sorting protein</fullName>
    </submittedName>
</protein>
<dbReference type="SUPFAM" id="SSF89392">
    <property type="entry name" value="Prokaryotic lipoproteins and lipoprotein localization factors"/>
    <property type="match status" value="1"/>
</dbReference>
<keyword evidence="2" id="KW-0449">Lipoprotein</keyword>
<dbReference type="PROSITE" id="PS51257">
    <property type="entry name" value="PROKAR_LIPOPROTEIN"/>
    <property type="match status" value="1"/>
</dbReference>
<dbReference type="Pfam" id="PF14285">
    <property type="entry name" value="DUF4367"/>
    <property type="match status" value="1"/>
</dbReference>
<dbReference type="AlphaFoldDB" id="A0A4R3K663"/>
<sequence>MHRSKWLLMTIVIIFMVFLSGCGTKDSNDVVSDLEDQLADLDSYQAVGTMKIQTGETVQEYNVQVWYKQPHFYRIELNNLNTKVTQIVLKNDDGVFVLDPAIKKSFRFKSDWPESSGQPYLFESLVKSVIDDKDRVFAKEEGNYVFQVKANYQNQSLTAQKVWFGKDLQPIRVEIYDPNEVKLVEMVFSKFEFDSKFDDDAFEMNRNLEGWDQTSLPAMKNMDNSKSFGIIEPSYIPTGVEKKDLKVVNQDNERKVVLKYGGEFNYSLIESRPQVRVASAPENSKSDIIDLGYGIGVLTEMTETRSLRWTYDGVEYLLTGDLPTEEMVAIAKSVFAQTGK</sequence>
<dbReference type="InterPro" id="IPR052944">
    <property type="entry name" value="Sporulation_related"/>
</dbReference>
<evidence type="ECO:0000313" key="3">
    <source>
        <dbReference type="Proteomes" id="UP000295788"/>
    </source>
</evidence>
<evidence type="ECO:0000313" key="2">
    <source>
        <dbReference type="EMBL" id="TCS78354.1"/>
    </source>
</evidence>
<dbReference type="Gene3D" id="2.50.20.10">
    <property type="entry name" value="Lipoprotein localisation LolA/LolB/LppX"/>
    <property type="match status" value="1"/>
</dbReference>
<organism evidence="2 3">
    <name type="scientific">Tepidibacillus fermentans</name>
    <dbReference type="NCBI Taxonomy" id="1281767"/>
    <lineage>
        <taxon>Bacteria</taxon>
        <taxon>Bacillati</taxon>
        <taxon>Bacillota</taxon>
        <taxon>Bacilli</taxon>
        <taxon>Bacillales</taxon>
        <taxon>Bacillaceae</taxon>
        <taxon>Tepidibacillus</taxon>
    </lineage>
</organism>
<evidence type="ECO:0000259" key="1">
    <source>
        <dbReference type="Pfam" id="PF14285"/>
    </source>
</evidence>
<dbReference type="Proteomes" id="UP000295788">
    <property type="component" value="Unassembled WGS sequence"/>
</dbReference>
<dbReference type="InterPro" id="IPR029046">
    <property type="entry name" value="LolA/LolB/LppX"/>
</dbReference>
<reference evidence="2 3" key="1">
    <citation type="submission" date="2019-03" db="EMBL/GenBank/DDBJ databases">
        <title>Genomic Encyclopedia of Type Strains, Phase IV (KMG-IV): sequencing the most valuable type-strain genomes for metagenomic binning, comparative biology and taxonomic classification.</title>
        <authorList>
            <person name="Goeker M."/>
        </authorList>
    </citation>
    <scope>NUCLEOTIDE SEQUENCE [LARGE SCALE GENOMIC DNA]</scope>
    <source>
        <strain evidence="2 3">DSM 23802</strain>
    </source>
</reference>
<dbReference type="InterPro" id="IPR025377">
    <property type="entry name" value="DUF4367"/>
</dbReference>
<name>A0A4R3K663_9BACI</name>
<gene>
    <name evidence="2" type="ORF">EDD72_1281</name>
</gene>
<dbReference type="RefSeq" id="WP_165895085.1">
    <property type="nucleotide sequence ID" value="NZ_SMAB01000028.1"/>
</dbReference>
<proteinExistence type="predicted"/>
<comment type="caution">
    <text evidence="2">The sequence shown here is derived from an EMBL/GenBank/DDBJ whole genome shotgun (WGS) entry which is preliminary data.</text>
</comment>
<dbReference type="PANTHER" id="PTHR37507">
    <property type="entry name" value="SPORULATION PROTEIN YDCC"/>
    <property type="match status" value="1"/>
</dbReference>
<accession>A0A4R3K663</accession>